<dbReference type="RefSeq" id="WP_225699037.1">
    <property type="nucleotide sequence ID" value="NZ_JAIXNE010000005.1"/>
</dbReference>
<sequence>MKQILLTAALAFSTVFAHAQCAGWNWPEDAAMRSKAEEKNVLYTDALNAENFAGAQKHHLWLLNNTPNLNTSIYINGEKIYNGLIDGATDEAKKNIYIDSLLLLYDMRMEYCNEKQEVVARKAYAAYRNNVKKPGELKNILDLFKEAHELNGNDLPDYMLLPYMSVVYYNVKYLDNLTPDQILEYYEGINEAIDYKISNESDASKRAKLEDYKNKIDGFFVQIFKVDCAYVKEKLEPRFRANPTDIKLAKTIFKFMLEGKCTDDPLWLDAGKVIAENDPSYGLFKNLGLKAKASGDNAQAEELFNRAMEYAQTPQEKSEMYMQMGSMKSEAGQKSTARELYKKALAADPNAKEAYTRIGYLYFTSYEQCRGGEDQVKDRGVFLVAYDYFMRGGNGSAAGDAKEQFPSKEEVFTYNYNSGDNLSIGCWIGETTTIRTRD</sequence>
<dbReference type="InterPro" id="IPR019734">
    <property type="entry name" value="TPR_rpt"/>
</dbReference>
<dbReference type="AlphaFoldDB" id="A0A9X1L1F8"/>
<dbReference type="PROSITE" id="PS50005">
    <property type="entry name" value="TPR"/>
    <property type="match status" value="1"/>
</dbReference>
<evidence type="ECO:0000313" key="4">
    <source>
        <dbReference type="Proteomes" id="UP001139409"/>
    </source>
</evidence>
<feature type="signal peptide" evidence="2">
    <location>
        <begin position="1"/>
        <end position="19"/>
    </location>
</feature>
<name>A0A9X1L1F8_9BACT</name>
<feature type="chain" id="PRO_5040936193" description="Tetratricopeptide repeat protein" evidence="2">
    <location>
        <begin position="20"/>
        <end position="438"/>
    </location>
</feature>
<dbReference type="SMART" id="SM00028">
    <property type="entry name" value="TPR"/>
    <property type="match status" value="2"/>
</dbReference>
<dbReference type="SUPFAM" id="SSF48452">
    <property type="entry name" value="TPR-like"/>
    <property type="match status" value="1"/>
</dbReference>
<dbReference type="InterPro" id="IPR011990">
    <property type="entry name" value="TPR-like_helical_dom_sf"/>
</dbReference>
<dbReference type="Gene3D" id="1.25.40.10">
    <property type="entry name" value="Tetratricopeptide repeat domain"/>
    <property type="match status" value="1"/>
</dbReference>
<gene>
    <name evidence="3" type="ORF">LDX50_25140</name>
</gene>
<keyword evidence="2" id="KW-0732">Signal</keyword>
<evidence type="ECO:0008006" key="5">
    <source>
        <dbReference type="Google" id="ProtNLM"/>
    </source>
</evidence>
<dbReference type="EMBL" id="JAIXNE010000005">
    <property type="protein sequence ID" value="MCA6078182.1"/>
    <property type="molecule type" value="Genomic_DNA"/>
</dbReference>
<evidence type="ECO:0000256" key="1">
    <source>
        <dbReference type="PROSITE-ProRule" id="PRU00339"/>
    </source>
</evidence>
<dbReference type="Proteomes" id="UP001139409">
    <property type="component" value="Unassembled WGS sequence"/>
</dbReference>
<proteinExistence type="predicted"/>
<comment type="caution">
    <text evidence="3">The sequence shown here is derived from an EMBL/GenBank/DDBJ whole genome shotgun (WGS) entry which is preliminary data.</text>
</comment>
<evidence type="ECO:0000256" key="2">
    <source>
        <dbReference type="SAM" id="SignalP"/>
    </source>
</evidence>
<evidence type="ECO:0000313" key="3">
    <source>
        <dbReference type="EMBL" id="MCA6078182.1"/>
    </source>
</evidence>
<feature type="repeat" description="TPR" evidence="1">
    <location>
        <begin position="318"/>
        <end position="351"/>
    </location>
</feature>
<protein>
    <recommendedName>
        <fullName evidence="5">Tetratricopeptide repeat protein</fullName>
    </recommendedName>
</protein>
<reference evidence="3" key="1">
    <citation type="submission" date="2021-09" db="EMBL/GenBank/DDBJ databases">
        <title>Fulvivirga sp. isolated from coastal sediment.</title>
        <authorList>
            <person name="Yu H."/>
        </authorList>
    </citation>
    <scope>NUCLEOTIDE SEQUENCE</scope>
    <source>
        <strain evidence="3">1062</strain>
    </source>
</reference>
<organism evidence="3 4">
    <name type="scientific">Fulvivirga sedimenti</name>
    <dbReference type="NCBI Taxonomy" id="2879465"/>
    <lineage>
        <taxon>Bacteria</taxon>
        <taxon>Pseudomonadati</taxon>
        <taxon>Bacteroidota</taxon>
        <taxon>Cytophagia</taxon>
        <taxon>Cytophagales</taxon>
        <taxon>Fulvivirgaceae</taxon>
        <taxon>Fulvivirga</taxon>
    </lineage>
</organism>
<keyword evidence="1" id="KW-0802">TPR repeat</keyword>
<keyword evidence="4" id="KW-1185">Reference proteome</keyword>
<accession>A0A9X1L1F8</accession>